<dbReference type="EC" id="1.8.1.4" evidence="2 10"/>
<dbReference type="EMBL" id="CP014504">
    <property type="protein sequence ID" value="AMP99209.1"/>
    <property type="molecule type" value="Genomic_DNA"/>
</dbReference>
<comment type="miscellaneous">
    <text evidence="10">The active site is a redox-active disulfide bond.</text>
</comment>
<evidence type="ECO:0000256" key="3">
    <source>
        <dbReference type="ARBA" id="ARBA00022630"/>
    </source>
</evidence>
<feature type="binding site" evidence="8">
    <location>
        <position position="50"/>
    </location>
    <ligand>
        <name>FAD</name>
        <dbReference type="ChEBI" id="CHEBI:57692"/>
    </ligand>
</feature>
<dbReference type="PIRSF" id="PIRSF000350">
    <property type="entry name" value="Mercury_reductase_MerA"/>
    <property type="match status" value="1"/>
</dbReference>
<dbReference type="FunFam" id="3.30.390.30:FF:000001">
    <property type="entry name" value="Dihydrolipoyl dehydrogenase"/>
    <property type="match status" value="1"/>
</dbReference>
<evidence type="ECO:0000256" key="9">
    <source>
        <dbReference type="PIRSR" id="PIRSR000350-4"/>
    </source>
</evidence>
<sequence>MKEFDAIVIGAGQAGVPLAKKLADAGWKTALIEKRMVGGTCINDGCTPTKAMVASARLAYQAGRSKDLGIDIAAYEINFKAIMARKSAIVTQFREGSIKGVEKTKNLTLIYGEAKFQDDHTVYVNERDGNFENYTAKHIFINTGASPRIPDIEGVKAIKYLTSTTILELKEVPEHLLIVGGGYIGLEFGQMFKRFGSKITIMEQGVQLMPKEDNDVCEVMSELFKEEGMDILTEAKVVKFETIADDKIKVTLDLKGEKKTIACSHVLLASGRNPQTTALGLENTTIECDPHGFVKVNEFLETKAPNIYALGDVKGGPAFTHISYNDYIVVTKNLLEGTKMSIKDRMIPYCMFTDPQLGRIGLTETQAAAQGIDYLVAKIPMRNVARAIENAETRGFMKAVVDKKTKQILGATIIGEQGGEIMSVLQMAMMGKITYEEIRFAIFAHPLYAESLNNLFMSIA</sequence>
<keyword evidence="5 10" id="KW-0560">Oxidoreductase</keyword>
<dbReference type="Pfam" id="PF07992">
    <property type="entry name" value="Pyr_redox_2"/>
    <property type="match status" value="1"/>
</dbReference>
<name>A0A127VD59_9SPHI</name>
<feature type="binding site" evidence="8">
    <location>
        <position position="203"/>
    </location>
    <ligand>
        <name>NAD(+)</name>
        <dbReference type="ChEBI" id="CHEBI:57540"/>
    </ligand>
</feature>
<dbReference type="GO" id="GO:0003955">
    <property type="term" value="F:NAD(P)H dehydrogenase (quinone) activity"/>
    <property type="evidence" value="ECO:0007669"/>
    <property type="project" value="TreeGrafter"/>
</dbReference>
<organism evidence="13 14">
    <name type="scientific">Pedobacter cryoconitis</name>
    <dbReference type="NCBI Taxonomy" id="188932"/>
    <lineage>
        <taxon>Bacteria</taxon>
        <taxon>Pseudomonadati</taxon>
        <taxon>Bacteroidota</taxon>
        <taxon>Sphingobacteriia</taxon>
        <taxon>Sphingobacteriales</taxon>
        <taxon>Sphingobacteriaceae</taxon>
        <taxon>Pedobacter</taxon>
    </lineage>
</organism>
<evidence type="ECO:0000256" key="6">
    <source>
        <dbReference type="ARBA" id="ARBA00049187"/>
    </source>
</evidence>
<evidence type="ECO:0000313" key="14">
    <source>
        <dbReference type="Proteomes" id="UP000071561"/>
    </source>
</evidence>
<dbReference type="KEGG" id="pcm:AY601_2315"/>
<dbReference type="Proteomes" id="UP000071561">
    <property type="component" value="Chromosome"/>
</dbReference>
<evidence type="ECO:0000256" key="5">
    <source>
        <dbReference type="ARBA" id="ARBA00023002"/>
    </source>
</evidence>
<dbReference type="Gene3D" id="3.50.50.60">
    <property type="entry name" value="FAD/NAD(P)-binding domain"/>
    <property type="match status" value="2"/>
</dbReference>
<evidence type="ECO:0000259" key="12">
    <source>
        <dbReference type="Pfam" id="PF07992"/>
    </source>
</evidence>
<dbReference type="Pfam" id="PF02852">
    <property type="entry name" value="Pyr_redox_dim"/>
    <property type="match status" value="1"/>
</dbReference>
<dbReference type="SUPFAM" id="SSF55424">
    <property type="entry name" value="FAD/NAD-linked reductases, dimerisation (C-terminal) domain"/>
    <property type="match status" value="1"/>
</dbReference>
<dbReference type="PATRIC" id="fig|188932.3.peg.2423"/>
<dbReference type="OrthoDB" id="9800167at2"/>
<keyword evidence="10" id="KW-0676">Redox-active center</keyword>
<evidence type="ECO:0000256" key="10">
    <source>
        <dbReference type="RuleBase" id="RU003692"/>
    </source>
</evidence>
<evidence type="ECO:0000256" key="1">
    <source>
        <dbReference type="ARBA" id="ARBA00007532"/>
    </source>
</evidence>
<evidence type="ECO:0000256" key="4">
    <source>
        <dbReference type="ARBA" id="ARBA00022827"/>
    </source>
</evidence>
<dbReference type="InterPro" id="IPR023753">
    <property type="entry name" value="FAD/NAD-binding_dom"/>
</dbReference>
<evidence type="ECO:0000256" key="8">
    <source>
        <dbReference type="PIRSR" id="PIRSR000350-3"/>
    </source>
</evidence>
<proteinExistence type="inferred from homology"/>
<keyword evidence="14" id="KW-1185">Reference proteome</keyword>
<dbReference type="InterPro" id="IPR004099">
    <property type="entry name" value="Pyr_nucl-diS_OxRdtase_dimer"/>
</dbReference>
<comment type="similarity">
    <text evidence="1 10">Belongs to the class-I pyridine nucleotide-disulfide oxidoreductase family.</text>
</comment>
<dbReference type="Gene3D" id="3.30.390.30">
    <property type="match status" value="1"/>
</dbReference>
<keyword evidence="8" id="KW-0547">Nucleotide-binding</keyword>
<dbReference type="PRINTS" id="PR00368">
    <property type="entry name" value="FADPNR"/>
</dbReference>
<dbReference type="PANTHER" id="PTHR43014:SF2">
    <property type="entry name" value="MERCURIC REDUCTASE"/>
    <property type="match status" value="1"/>
</dbReference>
<gene>
    <name evidence="13" type="ORF">AY601_2315</name>
</gene>
<reference evidence="13 14" key="1">
    <citation type="submission" date="2016-03" db="EMBL/GenBank/DDBJ databases">
        <title>Complete genome sequence of Pedobacter cryoconitis PAMC 27485.</title>
        <authorList>
            <person name="Lee J."/>
            <person name="Kim O.-S."/>
        </authorList>
    </citation>
    <scope>NUCLEOTIDE SEQUENCE [LARGE SCALE GENOMIC DNA]</scope>
    <source>
        <strain evidence="13 14">PAMC 27485</strain>
    </source>
</reference>
<comment type="catalytic activity">
    <reaction evidence="6 10">
        <text>N(6)-[(R)-dihydrolipoyl]-L-lysyl-[protein] + NAD(+) = N(6)-[(R)-lipoyl]-L-lysyl-[protein] + NADH + H(+)</text>
        <dbReference type="Rhea" id="RHEA:15045"/>
        <dbReference type="Rhea" id="RHEA-COMP:10474"/>
        <dbReference type="Rhea" id="RHEA-COMP:10475"/>
        <dbReference type="ChEBI" id="CHEBI:15378"/>
        <dbReference type="ChEBI" id="CHEBI:57540"/>
        <dbReference type="ChEBI" id="CHEBI:57945"/>
        <dbReference type="ChEBI" id="CHEBI:83099"/>
        <dbReference type="ChEBI" id="CHEBI:83100"/>
        <dbReference type="EC" id="1.8.1.4"/>
    </reaction>
</comment>
<dbReference type="SUPFAM" id="SSF51905">
    <property type="entry name" value="FAD/NAD(P)-binding domain"/>
    <property type="match status" value="1"/>
</dbReference>
<dbReference type="GO" id="GO:0004148">
    <property type="term" value="F:dihydrolipoyl dehydrogenase (NADH) activity"/>
    <property type="evidence" value="ECO:0007669"/>
    <property type="project" value="UniProtKB-EC"/>
</dbReference>
<comment type="cofactor">
    <cofactor evidence="8 10">
        <name>FAD</name>
        <dbReference type="ChEBI" id="CHEBI:57692"/>
    </cofactor>
    <text evidence="8 10">Binds 1 FAD per subunit.</text>
</comment>
<dbReference type="InterPro" id="IPR001100">
    <property type="entry name" value="Pyr_nuc-diS_OxRdtase"/>
</dbReference>
<feature type="domain" description="FAD/NAD(P)-binding" evidence="12">
    <location>
        <begin position="5"/>
        <end position="323"/>
    </location>
</feature>
<dbReference type="GO" id="GO:0050660">
    <property type="term" value="F:flavin adenine dinucleotide binding"/>
    <property type="evidence" value="ECO:0007669"/>
    <property type="project" value="InterPro"/>
</dbReference>
<dbReference type="InterPro" id="IPR016156">
    <property type="entry name" value="FAD/NAD-linked_Rdtase_dimer_sf"/>
</dbReference>
<dbReference type="PANTHER" id="PTHR43014">
    <property type="entry name" value="MERCURIC REDUCTASE"/>
    <property type="match status" value="1"/>
</dbReference>
<feature type="disulfide bond" description="Redox-active" evidence="9">
    <location>
        <begin position="41"/>
        <end position="46"/>
    </location>
</feature>
<evidence type="ECO:0000256" key="7">
    <source>
        <dbReference type="PIRSR" id="PIRSR000350-2"/>
    </source>
</evidence>
<keyword evidence="4 8" id="KW-0274">FAD</keyword>
<dbReference type="RefSeq" id="WP_068400862.1">
    <property type="nucleotide sequence ID" value="NZ_CP014504.1"/>
</dbReference>
<dbReference type="PRINTS" id="PR00411">
    <property type="entry name" value="PNDRDTASEI"/>
</dbReference>
<feature type="binding site" evidence="8">
    <location>
        <position position="271"/>
    </location>
    <ligand>
        <name>NAD(+)</name>
        <dbReference type="ChEBI" id="CHEBI:57540"/>
    </ligand>
</feature>
<keyword evidence="3 10" id="KW-0285">Flavoprotein</keyword>
<evidence type="ECO:0000313" key="13">
    <source>
        <dbReference type="EMBL" id="AMP99209.1"/>
    </source>
</evidence>
<evidence type="ECO:0000259" key="11">
    <source>
        <dbReference type="Pfam" id="PF02852"/>
    </source>
</evidence>
<feature type="binding site" evidence="8">
    <location>
        <begin position="180"/>
        <end position="187"/>
    </location>
    <ligand>
        <name>NAD(+)</name>
        <dbReference type="ChEBI" id="CHEBI:57540"/>
    </ligand>
</feature>
<dbReference type="InterPro" id="IPR006258">
    <property type="entry name" value="Lipoamide_DH"/>
</dbReference>
<feature type="domain" description="Pyridine nucleotide-disulphide oxidoreductase dimerisation" evidence="11">
    <location>
        <begin position="347"/>
        <end position="454"/>
    </location>
</feature>
<evidence type="ECO:0000256" key="2">
    <source>
        <dbReference type="ARBA" id="ARBA00012608"/>
    </source>
</evidence>
<keyword evidence="8 10" id="KW-0520">NAD</keyword>
<feature type="active site" description="Proton acceptor" evidence="7">
    <location>
        <position position="445"/>
    </location>
</feature>
<dbReference type="NCBIfam" id="TIGR01350">
    <property type="entry name" value="lipoamide_DH"/>
    <property type="match status" value="1"/>
</dbReference>
<accession>A0A127VD59</accession>
<protein>
    <recommendedName>
        <fullName evidence="2 10">Dihydrolipoyl dehydrogenase</fullName>
        <ecNumber evidence="2 10">1.8.1.4</ecNumber>
    </recommendedName>
</protein>
<dbReference type="InterPro" id="IPR036188">
    <property type="entry name" value="FAD/NAD-bd_sf"/>
</dbReference>
<feature type="binding site" evidence="8">
    <location>
        <position position="312"/>
    </location>
    <ligand>
        <name>FAD</name>
        <dbReference type="ChEBI" id="CHEBI:57692"/>
    </ligand>
</feature>
<dbReference type="AlphaFoldDB" id="A0A127VD59"/>